<feature type="domain" description="Rhodopsin" evidence="8">
    <location>
        <begin position="25"/>
        <end position="284"/>
    </location>
</feature>
<organism evidence="9 10">
    <name type="scientific">Ophiocordyceps camponoti-rufipedis</name>
    <dbReference type="NCBI Taxonomy" id="2004952"/>
    <lineage>
        <taxon>Eukaryota</taxon>
        <taxon>Fungi</taxon>
        <taxon>Dikarya</taxon>
        <taxon>Ascomycota</taxon>
        <taxon>Pezizomycotina</taxon>
        <taxon>Sordariomycetes</taxon>
        <taxon>Hypocreomycetidae</taxon>
        <taxon>Hypocreales</taxon>
        <taxon>Ophiocordycipitaceae</taxon>
        <taxon>Ophiocordyceps</taxon>
    </lineage>
</organism>
<comment type="caution">
    <text evidence="9">The sequence shown here is derived from an EMBL/GenBank/DDBJ whole genome shotgun (WGS) entry which is preliminary data.</text>
</comment>
<evidence type="ECO:0000256" key="1">
    <source>
        <dbReference type="ARBA" id="ARBA00004141"/>
    </source>
</evidence>
<proteinExistence type="inferred from homology"/>
<evidence type="ECO:0000256" key="7">
    <source>
        <dbReference type="SAM" id="Phobius"/>
    </source>
</evidence>
<dbReference type="Pfam" id="PF20684">
    <property type="entry name" value="Fung_rhodopsin"/>
    <property type="match status" value="1"/>
</dbReference>
<evidence type="ECO:0000256" key="6">
    <source>
        <dbReference type="SAM" id="MobiDB-lite"/>
    </source>
</evidence>
<evidence type="ECO:0000256" key="4">
    <source>
        <dbReference type="ARBA" id="ARBA00023136"/>
    </source>
</evidence>
<dbReference type="STRING" id="2004952.A0A2C5ZHT7"/>
<feature type="region of interest" description="Disordered" evidence="6">
    <location>
        <begin position="296"/>
        <end position="351"/>
    </location>
</feature>
<evidence type="ECO:0000313" key="9">
    <source>
        <dbReference type="EMBL" id="PHH78761.1"/>
    </source>
</evidence>
<name>A0A2C5ZHT7_9HYPO</name>
<accession>A0A2C5ZHT7</accession>
<reference evidence="9 10" key="1">
    <citation type="submission" date="2017-06" db="EMBL/GenBank/DDBJ databases">
        <title>Ant-infecting Ophiocordyceps genomes reveal a high diversity of potential behavioral manipulation genes and a possible major role for enterotoxins.</title>
        <authorList>
            <person name="De Bekker C."/>
            <person name="Evans H.C."/>
            <person name="Brachmann A."/>
            <person name="Hughes D.P."/>
        </authorList>
    </citation>
    <scope>NUCLEOTIDE SEQUENCE [LARGE SCALE GENOMIC DNA]</scope>
    <source>
        <strain evidence="9 10">Map16</strain>
    </source>
</reference>
<comment type="similarity">
    <text evidence="5">Belongs to the SAT4 family.</text>
</comment>
<feature type="compositionally biased region" description="Polar residues" evidence="6">
    <location>
        <begin position="337"/>
        <end position="351"/>
    </location>
</feature>
<dbReference type="PANTHER" id="PTHR33048:SF110">
    <property type="entry name" value="UBID FAMILY DECARBOXYLASE"/>
    <property type="match status" value="1"/>
</dbReference>
<feature type="transmembrane region" description="Helical" evidence="7">
    <location>
        <begin position="261"/>
        <end position="283"/>
    </location>
</feature>
<feature type="transmembrane region" description="Helical" evidence="7">
    <location>
        <begin position="12"/>
        <end position="28"/>
    </location>
</feature>
<evidence type="ECO:0000259" key="8">
    <source>
        <dbReference type="Pfam" id="PF20684"/>
    </source>
</evidence>
<dbReference type="Proteomes" id="UP000226431">
    <property type="component" value="Unassembled WGS sequence"/>
</dbReference>
<dbReference type="InterPro" id="IPR052337">
    <property type="entry name" value="SAT4-like"/>
</dbReference>
<keyword evidence="10" id="KW-1185">Reference proteome</keyword>
<evidence type="ECO:0000313" key="10">
    <source>
        <dbReference type="Proteomes" id="UP000226431"/>
    </source>
</evidence>
<evidence type="ECO:0000256" key="3">
    <source>
        <dbReference type="ARBA" id="ARBA00022989"/>
    </source>
</evidence>
<comment type="subcellular location">
    <subcellularLocation>
        <location evidence="1">Membrane</location>
        <topology evidence="1">Multi-pass membrane protein</topology>
    </subcellularLocation>
</comment>
<keyword evidence="4 7" id="KW-0472">Membrane</keyword>
<feature type="transmembrane region" description="Helical" evidence="7">
    <location>
        <begin position="40"/>
        <end position="60"/>
    </location>
</feature>
<feature type="region of interest" description="Disordered" evidence="6">
    <location>
        <begin position="377"/>
        <end position="416"/>
    </location>
</feature>
<evidence type="ECO:0000256" key="5">
    <source>
        <dbReference type="ARBA" id="ARBA00038359"/>
    </source>
</evidence>
<keyword evidence="2 7" id="KW-0812">Transmembrane</keyword>
<gene>
    <name evidence="9" type="ORF">CDD80_6312</name>
</gene>
<feature type="transmembrane region" description="Helical" evidence="7">
    <location>
        <begin position="228"/>
        <end position="249"/>
    </location>
</feature>
<feature type="transmembrane region" description="Helical" evidence="7">
    <location>
        <begin position="92"/>
        <end position="117"/>
    </location>
</feature>
<protein>
    <recommendedName>
        <fullName evidence="8">Rhodopsin domain-containing protein</fullName>
    </recommendedName>
</protein>
<feature type="compositionally biased region" description="Polar residues" evidence="6">
    <location>
        <begin position="404"/>
        <end position="416"/>
    </location>
</feature>
<dbReference type="InterPro" id="IPR049326">
    <property type="entry name" value="Rhodopsin_dom_fungi"/>
</dbReference>
<dbReference type="OrthoDB" id="3903189at2759"/>
<evidence type="ECO:0000256" key="2">
    <source>
        <dbReference type="ARBA" id="ARBA00022692"/>
    </source>
</evidence>
<keyword evidence="3 7" id="KW-1133">Transmembrane helix</keyword>
<feature type="transmembrane region" description="Helical" evidence="7">
    <location>
        <begin position="129"/>
        <end position="153"/>
    </location>
</feature>
<feature type="transmembrane region" description="Helical" evidence="7">
    <location>
        <begin position="190"/>
        <end position="216"/>
    </location>
</feature>
<dbReference type="PANTHER" id="PTHR33048">
    <property type="entry name" value="PTH11-LIKE INTEGRAL MEMBRANE PROTEIN (AFU_ORTHOLOGUE AFUA_5G11245)"/>
    <property type="match status" value="1"/>
</dbReference>
<dbReference type="GO" id="GO:0016020">
    <property type="term" value="C:membrane"/>
    <property type="evidence" value="ECO:0007669"/>
    <property type="project" value="UniProtKB-SubCell"/>
</dbReference>
<sequence length="416" mass="46455">MELTTSLTIESWILYALGVAVVGCRLVSRRIKLGKWRALMIDDYLMVFAMINFTGVAVSINEVAKNGSNYMPPEEAALLSPSRVQMAIHGSIMTFVLEIFTLTATWAIKACLLILYARLTANTMTRQHSLVKVAAVYCALTYVVVTAMFLFYWCRPTYEYWAVPVRISECCDVEKKGWIWLTGQVQCATYYHHMIFATACNISSDLLLLFIPIPIIIKTRLPAKRKAILCLILGLGVFNILAAILNRYYNFSTPNSYVFLYWYMAEVGIAVMVGNLPLCWPILRLVLGNTEKTKTPSYHGDTISGNNRRKRRRDPLGTTVTGTDWDKLEDAECNGAGSETSQTQQPGSDQGSQIELVLQGHKHNHIHNAAVSVNGVEEAETKLQQQQQQQQLHKSGSGGDMITVTRTVDVSTEGPQ</sequence>
<dbReference type="EMBL" id="NJES01000068">
    <property type="protein sequence ID" value="PHH78761.1"/>
    <property type="molecule type" value="Genomic_DNA"/>
</dbReference>
<dbReference type="AlphaFoldDB" id="A0A2C5ZHT7"/>